<keyword evidence="2" id="KW-1185">Reference proteome</keyword>
<reference evidence="2" key="1">
    <citation type="journal article" date="2019" name="Int. J. Syst. Evol. Microbiol.">
        <title>The Global Catalogue of Microorganisms (GCM) 10K type strain sequencing project: providing services to taxonomists for standard genome sequencing and annotation.</title>
        <authorList>
            <consortium name="The Broad Institute Genomics Platform"/>
            <consortium name="The Broad Institute Genome Sequencing Center for Infectious Disease"/>
            <person name="Wu L."/>
            <person name="Ma J."/>
        </authorList>
    </citation>
    <scope>NUCLEOTIDE SEQUENCE [LARGE SCALE GENOMIC DNA]</scope>
    <source>
        <strain evidence="2">JCM 14307</strain>
    </source>
</reference>
<dbReference type="EMBL" id="BAAANF010000008">
    <property type="protein sequence ID" value="GAA1681139.1"/>
    <property type="molecule type" value="Genomic_DNA"/>
</dbReference>
<sequence>MAIGIAGEVTGPAEIRAAFAAPTSCTVPQAWHSPHRPIQRADVHPHSAHANADFPLAVTTFAIPLNL</sequence>
<evidence type="ECO:0000313" key="2">
    <source>
        <dbReference type="Proteomes" id="UP001500280"/>
    </source>
</evidence>
<protein>
    <submittedName>
        <fullName evidence="1">Uncharacterized protein</fullName>
    </submittedName>
</protein>
<name>A0ABP4T289_9ACTN</name>
<organism evidence="1 2">
    <name type="scientific">Kribbella yunnanensis</name>
    <dbReference type="NCBI Taxonomy" id="190194"/>
    <lineage>
        <taxon>Bacteria</taxon>
        <taxon>Bacillati</taxon>
        <taxon>Actinomycetota</taxon>
        <taxon>Actinomycetes</taxon>
        <taxon>Propionibacteriales</taxon>
        <taxon>Kribbellaceae</taxon>
        <taxon>Kribbella</taxon>
    </lineage>
</organism>
<proteinExistence type="predicted"/>
<accession>A0ABP4T289</accession>
<gene>
    <name evidence="1" type="ORF">GCM10009745_26700</name>
</gene>
<dbReference type="Proteomes" id="UP001500280">
    <property type="component" value="Unassembled WGS sequence"/>
</dbReference>
<evidence type="ECO:0000313" key="1">
    <source>
        <dbReference type="EMBL" id="GAA1681139.1"/>
    </source>
</evidence>
<comment type="caution">
    <text evidence="1">The sequence shown here is derived from an EMBL/GenBank/DDBJ whole genome shotgun (WGS) entry which is preliminary data.</text>
</comment>